<reference evidence="1 2" key="1">
    <citation type="submission" date="2018-11" db="EMBL/GenBank/DDBJ databases">
        <authorList>
            <consortium name="Pathogen Informatics"/>
        </authorList>
    </citation>
    <scope>NUCLEOTIDE SEQUENCE [LARGE SCALE GENOMIC DNA]</scope>
</reference>
<gene>
    <name evidence="1" type="ORF">HPBE_LOCUS1114</name>
</gene>
<proteinExistence type="predicted"/>
<sequence>MAALAATGFAYNGIYAQKNIPQYRNILNAYLEKVPRLVKNDVEKTQRDLLLPAVLSWLLFYAWLFQAVTNDWVTATVCNRDVVHHECLAGRVDSVENVDDSDPDPCKLLQWFSVFCHYQEII</sequence>
<dbReference type="AlphaFoldDB" id="A0A183F4M1"/>
<keyword evidence="2" id="KW-1185">Reference proteome</keyword>
<accession>A0A3P7TE76</accession>
<evidence type="ECO:0000313" key="1">
    <source>
        <dbReference type="EMBL" id="VDO19496.1"/>
    </source>
</evidence>
<name>A0A183F4M1_HELPZ</name>
<reference evidence="3" key="2">
    <citation type="submission" date="2019-09" db="UniProtKB">
        <authorList>
            <consortium name="WormBaseParasite"/>
        </authorList>
    </citation>
    <scope>IDENTIFICATION</scope>
</reference>
<protein>
    <submittedName>
        <fullName evidence="3">Bestrophin homolog</fullName>
    </submittedName>
</protein>
<dbReference type="EMBL" id="UZAH01001088">
    <property type="protein sequence ID" value="VDO19496.1"/>
    <property type="molecule type" value="Genomic_DNA"/>
</dbReference>
<dbReference type="Proteomes" id="UP000050761">
    <property type="component" value="Unassembled WGS sequence"/>
</dbReference>
<evidence type="ECO:0000313" key="2">
    <source>
        <dbReference type="Proteomes" id="UP000050761"/>
    </source>
</evidence>
<dbReference type="WBParaSite" id="HPBE_0000111301-mRNA-1">
    <property type="protein sequence ID" value="HPBE_0000111301-mRNA-1"/>
    <property type="gene ID" value="HPBE_0000111301"/>
</dbReference>
<evidence type="ECO:0000313" key="3">
    <source>
        <dbReference type="WBParaSite" id="HPBE_0000111301-mRNA-1"/>
    </source>
</evidence>
<accession>A0A183F4M1</accession>
<organism evidence="2 3">
    <name type="scientific">Heligmosomoides polygyrus</name>
    <name type="common">Parasitic roundworm</name>
    <dbReference type="NCBI Taxonomy" id="6339"/>
    <lineage>
        <taxon>Eukaryota</taxon>
        <taxon>Metazoa</taxon>
        <taxon>Ecdysozoa</taxon>
        <taxon>Nematoda</taxon>
        <taxon>Chromadorea</taxon>
        <taxon>Rhabditida</taxon>
        <taxon>Rhabditina</taxon>
        <taxon>Rhabditomorpha</taxon>
        <taxon>Strongyloidea</taxon>
        <taxon>Heligmosomidae</taxon>
        <taxon>Heligmosomoides</taxon>
    </lineage>
</organism>